<reference evidence="2" key="1">
    <citation type="journal article" date="2023" name="Nat. Plants">
        <title>Single-cell RNA sequencing provides a high-resolution roadmap for understanding the multicellular compartmentation of specialized metabolism.</title>
        <authorList>
            <person name="Sun S."/>
            <person name="Shen X."/>
            <person name="Li Y."/>
            <person name="Li Y."/>
            <person name="Wang S."/>
            <person name="Li R."/>
            <person name="Zhang H."/>
            <person name="Shen G."/>
            <person name="Guo B."/>
            <person name="Wei J."/>
            <person name="Xu J."/>
            <person name="St-Pierre B."/>
            <person name="Chen S."/>
            <person name="Sun C."/>
        </authorList>
    </citation>
    <scope>NUCLEOTIDE SEQUENCE [LARGE SCALE GENOMIC DNA]</scope>
</reference>
<evidence type="ECO:0000313" key="1">
    <source>
        <dbReference type="EMBL" id="KAI5658055.1"/>
    </source>
</evidence>
<keyword evidence="2" id="KW-1185">Reference proteome</keyword>
<dbReference type="EMBL" id="CM044706">
    <property type="protein sequence ID" value="KAI5658055.1"/>
    <property type="molecule type" value="Genomic_DNA"/>
</dbReference>
<sequence>MQVINTLKGSGAARKSERIKTHRCYCDTELLEPYMHHDRFNGQSPDPKTGSLEQILVSRSQYQPELQSTLYERSIFQPHTTYIPTGNEPWGYLPGRPVYPSWPSLGHTKLFRYRKIPIRQEKLVAMTNVSCIQFCKTHENICFSQNIYLPKSCSPLNHAYVTLKHIIGYKIGYANMRMKNHDRYF</sequence>
<organism evidence="1 2">
    <name type="scientific">Catharanthus roseus</name>
    <name type="common">Madagascar periwinkle</name>
    <name type="synonym">Vinca rosea</name>
    <dbReference type="NCBI Taxonomy" id="4058"/>
    <lineage>
        <taxon>Eukaryota</taxon>
        <taxon>Viridiplantae</taxon>
        <taxon>Streptophyta</taxon>
        <taxon>Embryophyta</taxon>
        <taxon>Tracheophyta</taxon>
        <taxon>Spermatophyta</taxon>
        <taxon>Magnoliopsida</taxon>
        <taxon>eudicotyledons</taxon>
        <taxon>Gunneridae</taxon>
        <taxon>Pentapetalae</taxon>
        <taxon>asterids</taxon>
        <taxon>lamiids</taxon>
        <taxon>Gentianales</taxon>
        <taxon>Apocynaceae</taxon>
        <taxon>Rauvolfioideae</taxon>
        <taxon>Vinceae</taxon>
        <taxon>Catharanthinae</taxon>
        <taxon>Catharanthus</taxon>
    </lineage>
</organism>
<dbReference type="Proteomes" id="UP001060085">
    <property type="component" value="Linkage Group LG06"/>
</dbReference>
<gene>
    <name evidence="1" type="ORF">M9H77_26848</name>
</gene>
<comment type="caution">
    <text evidence="1">The sequence shown here is derived from an EMBL/GenBank/DDBJ whole genome shotgun (WGS) entry which is preliminary data.</text>
</comment>
<name>A0ACC0ACQ9_CATRO</name>
<evidence type="ECO:0000313" key="2">
    <source>
        <dbReference type="Proteomes" id="UP001060085"/>
    </source>
</evidence>
<proteinExistence type="predicted"/>
<protein>
    <submittedName>
        <fullName evidence="1">Uncharacterized protein</fullName>
    </submittedName>
</protein>
<accession>A0ACC0ACQ9</accession>